<keyword evidence="2" id="KW-1185">Reference proteome</keyword>
<evidence type="ECO:0000313" key="1">
    <source>
        <dbReference type="EMBL" id="KAK7198753.1"/>
    </source>
</evidence>
<protein>
    <submittedName>
        <fullName evidence="1">Autophagy protein 10 (ATG10)</fullName>
    </submittedName>
</protein>
<gene>
    <name evidence="1" type="ORF">NESM_000840100</name>
</gene>
<dbReference type="EMBL" id="JAECZO010000172">
    <property type="protein sequence ID" value="KAK7198753.1"/>
    <property type="molecule type" value="Genomic_DNA"/>
</dbReference>
<dbReference type="Proteomes" id="UP001430356">
    <property type="component" value="Unassembled WGS sequence"/>
</dbReference>
<evidence type="ECO:0000313" key="2">
    <source>
        <dbReference type="Proteomes" id="UP001430356"/>
    </source>
</evidence>
<name>A0AAW0F0Y9_9TRYP</name>
<organism evidence="1 2">
    <name type="scientific">Novymonas esmeraldas</name>
    <dbReference type="NCBI Taxonomy" id="1808958"/>
    <lineage>
        <taxon>Eukaryota</taxon>
        <taxon>Discoba</taxon>
        <taxon>Euglenozoa</taxon>
        <taxon>Kinetoplastea</taxon>
        <taxon>Metakinetoplastina</taxon>
        <taxon>Trypanosomatida</taxon>
        <taxon>Trypanosomatidae</taxon>
        <taxon>Novymonas</taxon>
    </lineage>
</organism>
<reference evidence="1 2" key="1">
    <citation type="journal article" date="2021" name="MBio">
        <title>A New Model Trypanosomatid, Novymonas esmeraldas: Genomic Perception of Its 'Candidatus Pandoraea novymonadis' Endosymbiont.</title>
        <authorList>
            <person name="Zakharova A."/>
            <person name="Saura A."/>
            <person name="Butenko A."/>
            <person name="Podesvova L."/>
            <person name="Warmusova S."/>
            <person name="Kostygov A.Y."/>
            <person name="Nenarokova A."/>
            <person name="Lukes J."/>
            <person name="Opperdoes F.R."/>
            <person name="Yurchenko V."/>
        </authorList>
    </citation>
    <scope>NUCLEOTIDE SEQUENCE [LARGE SCALE GENOMIC DNA]</scope>
    <source>
        <strain evidence="1 2">E262AT.01</strain>
    </source>
</reference>
<sequence length="183" mass="19706">MDAAAATRCTRFSFGELARRRCAESPWELRAVRDALGTAVEWLEATYALGGASGSDAGVVLATVCVLFNPDYAVPQLGLYTSTAVSTADLEAAVPRLAFVGVASSAAPLDADGVSRRPLVSFSWSEELGRHAWLVHPCDTENLLRCRRYDGERDDVVTLFLRTMANYFPFAGPLLPRTSGATC</sequence>
<dbReference type="AlphaFoldDB" id="A0AAW0F0Y9"/>
<comment type="caution">
    <text evidence="1">The sequence shown here is derived from an EMBL/GenBank/DDBJ whole genome shotgun (WGS) entry which is preliminary data.</text>
</comment>
<accession>A0AAW0F0Y9</accession>
<proteinExistence type="predicted"/>